<evidence type="ECO:0000313" key="2">
    <source>
        <dbReference type="EMBL" id="CUG92023.1"/>
    </source>
</evidence>
<sequence length="610" mass="66278">MLESIEGQLSIPSVPVTGVVGGTPPPPPARKTTTASWSVSDCTNGATTGGGGGGACSSSGGAPAPNAVGGGGVHRTLSAGCKAIDSIVESTSALFASTAVVTSAKTALQRCINSSQKPPLPSNIAVLIDVSRRQNHQTSISETTRGQNNWLVSQLHKRLQKAREEHVVAKIMMVAHDLLVYGSQEFADALAPVAESFFDPDSMFVIIKQSDEERGKARPPSYSGINGDVDVYEHATRFFIAYVHALLQFQLRHRSHQNLLDPASIDMLLKISDDEIWGPQLRDIIVSCVTLTKFLLTANTAMPCYCFVFAEVVRRFISDSKRLYHITSRTLHLMLIGRRRCSTTAIEEIRKNMQCMKHYIRITDQLNEYYGNLRNLPECSLYEKDLIPEPLKQLPKSIQDYLTRRMQQLEAYETVSVDTLQSVLSKNSSLTTPLTTEVAVDVVASKFDAAVVSNQEVPPAGKPGSTVVQGFIDDETFDTAHSFFLEGMAAGADDRDIVMNNDRVIDNERFDEYDNVDDDGQCSTDGSDAAAGVVLSGDHHQLLLQQLWNPNSSKKKKQSGKKSNITGGVDECSPSQNAQTSESITDSPKDPRVNTTGGGGGEPNKKKNAL</sequence>
<feature type="compositionally biased region" description="Polar residues" evidence="1">
    <location>
        <begin position="31"/>
        <end position="41"/>
    </location>
</feature>
<keyword evidence="3" id="KW-1185">Reference proteome</keyword>
<evidence type="ECO:0000256" key="1">
    <source>
        <dbReference type="SAM" id="MobiDB-lite"/>
    </source>
</evidence>
<accession>A0A0S4JSG0</accession>
<gene>
    <name evidence="2" type="ORF">BSAL_35170</name>
</gene>
<reference evidence="3" key="1">
    <citation type="submission" date="2015-09" db="EMBL/GenBank/DDBJ databases">
        <authorList>
            <consortium name="Pathogen Informatics"/>
        </authorList>
    </citation>
    <scope>NUCLEOTIDE SEQUENCE [LARGE SCALE GENOMIC DNA]</scope>
    <source>
        <strain evidence="3">Lake Konstanz</strain>
    </source>
</reference>
<feature type="region of interest" description="Disordered" evidence="1">
    <location>
        <begin position="1"/>
        <end position="42"/>
    </location>
</feature>
<name>A0A0S4JSG0_BODSA</name>
<protein>
    <submittedName>
        <fullName evidence="2">Uncharacterized protein</fullName>
    </submittedName>
</protein>
<dbReference type="EMBL" id="CYKH01001992">
    <property type="protein sequence ID" value="CUG92023.1"/>
    <property type="molecule type" value="Genomic_DNA"/>
</dbReference>
<dbReference type="Proteomes" id="UP000051952">
    <property type="component" value="Unassembled WGS sequence"/>
</dbReference>
<evidence type="ECO:0000313" key="3">
    <source>
        <dbReference type="Proteomes" id="UP000051952"/>
    </source>
</evidence>
<feature type="compositionally biased region" description="Polar residues" evidence="1">
    <location>
        <begin position="573"/>
        <end position="586"/>
    </location>
</feature>
<feature type="non-terminal residue" evidence="2">
    <location>
        <position position="610"/>
    </location>
</feature>
<dbReference type="VEuPathDB" id="TriTrypDB:BSAL_35170"/>
<proteinExistence type="predicted"/>
<feature type="region of interest" description="Disordered" evidence="1">
    <location>
        <begin position="549"/>
        <end position="610"/>
    </location>
</feature>
<dbReference type="AlphaFoldDB" id="A0A0S4JSG0"/>
<organism evidence="2 3">
    <name type="scientific">Bodo saltans</name>
    <name type="common">Flagellated protozoan</name>
    <dbReference type="NCBI Taxonomy" id="75058"/>
    <lineage>
        <taxon>Eukaryota</taxon>
        <taxon>Discoba</taxon>
        <taxon>Euglenozoa</taxon>
        <taxon>Kinetoplastea</taxon>
        <taxon>Metakinetoplastina</taxon>
        <taxon>Eubodonida</taxon>
        <taxon>Bodonidae</taxon>
        <taxon>Bodo</taxon>
    </lineage>
</organism>